<dbReference type="Proteomes" id="UP000006591">
    <property type="component" value="Chromosome 6"/>
</dbReference>
<organism evidence="2">
    <name type="scientific">Oryza nivara</name>
    <name type="common">Indian wild rice</name>
    <name type="synonym">Oryza sativa f. spontanea</name>
    <dbReference type="NCBI Taxonomy" id="4536"/>
    <lineage>
        <taxon>Eukaryota</taxon>
        <taxon>Viridiplantae</taxon>
        <taxon>Streptophyta</taxon>
        <taxon>Embryophyta</taxon>
        <taxon>Tracheophyta</taxon>
        <taxon>Spermatophyta</taxon>
        <taxon>Magnoliopsida</taxon>
        <taxon>Liliopsida</taxon>
        <taxon>Poales</taxon>
        <taxon>Poaceae</taxon>
        <taxon>BOP clade</taxon>
        <taxon>Oryzoideae</taxon>
        <taxon>Oryzeae</taxon>
        <taxon>Oryzinae</taxon>
        <taxon>Oryza</taxon>
    </lineage>
</organism>
<reference evidence="2" key="1">
    <citation type="submission" date="2015-04" db="UniProtKB">
        <authorList>
            <consortium name="EnsemblPlants"/>
        </authorList>
    </citation>
    <scope>IDENTIFICATION</scope>
    <source>
        <strain evidence="2">SL10</strain>
    </source>
</reference>
<evidence type="ECO:0000313" key="3">
    <source>
        <dbReference type="Proteomes" id="UP000006591"/>
    </source>
</evidence>
<dbReference type="Gramene" id="ONIVA06G12540.1">
    <property type="protein sequence ID" value="ONIVA06G12540.1"/>
    <property type="gene ID" value="ONIVA06G12540"/>
</dbReference>
<dbReference type="EnsemblPlants" id="ONIVA06G12540.1">
    <property type="protein sequence ID" value="ONIVA06G12540.1"/>
    <property type="gene ID" value="ONIVA06G12540"/>
</dbReference>
<feature type="compositionally biased region" description="Basic and acidic residues" evidence="1">
    <location>
        <begin position="90"/>
        <end position="101"/>
    </location>
</feature>
<keyword evidence="3" id="KW-1185">Reference proteome</keyword>
<proteinExistence type="predicted"/>
<dbReference type="AlphaFoldDB" id="A0A0E0HP14"/>
<protein>
    <submittedName>
        <fullName evidence="2">Uncharacterized protein</fullName>
    </submittedName>
</protein>
<dbReference type="HOGENOM" id="CLU_163630_0_0_1"/>
<feature type="compositionally biased region" description="Polar residues" evidence="1">
    <location>
        <begin position="54"/>
        <end position="89"/>
    </location>
</feature>
<sequence>MRRRRVVVDTREGVVNQGVRGCAGDEDGDIIATVVEEDDAEEPIRTMKDETSHRACQTPGQLGTNTRAGVANTTRARQGTTMNHTPMSEETSREGLQDGRGARTARRRPEWLTMTSVDDEGVEARTTMKTTRGATL</sequence>
<name>A0A0E0HP14_ORYNI</name>
<accession>A0A0E0HP14</accession>
<feature type="region of interest" description="Disordered" evidence="1">
    <location>
        <begin position="49"/>
        <end position="110"/>
    </location>
</feature>
<evidence type="ECO:0000256" key="1">
    <source>
        <dbReference type="SAM" id="MobiDB-lite"/>
    </source>
</evidence>
<evidence type="ECO:0000313" key="2">
    <source>
        <dbReference type="EnsemblPlants" id="ONIVA06G12540.1"/>
    </source>
</evidence>
<reference evidence="2" key="2">
    <citation type="submission" date="2018-04" db="EMBL/GenBank/DDBJ databases">
        <title>OnivRS2 (Oryza nivara Reference Sequence Version 2).</title>
        <authorList>
            <person name="Zhang J."/>
            <person name="Kudrna D."/>
            <person name="Lee S."/>
            <person name="Talag J."/>
            <person name="Rajasekar S."/>
            <person name="Welchert J."/>
            <person name="Hsing Y.-I."/>
            <person name="Wing R.A."/>
        </authorList>
    </citation>
    <scope>NUCLEOTIDE SEQUENCE [LARGE SCALE GENOMIC DNA]</scope>
    <source>
        <strain evidence="2">SL10</strain>
    </source>
</reference>